<dbReference type="EMBL" id="JBBMFA010000096">
    <property type="protein sequence ID" value="MEQ2520778.1"/>
    <property type="molecule type" value="Genomic_DNA"/>
</dbReference>
<proteinExistence type="inferred from homology"/>
<dbReference type="Gene3D" id="1.10.10.10">
    <property type="entry name" value="Winged helix-like DNA-binding domain superfamily/Winged helix DNA-binding domain"/>
    <property type="match status" value="1"/>
</dbReference>
<gene>
    <name evidence="4" type="primary">ylxM</name>
    <name evidence="4" type="ORF">WMO24_10105</name>
</gene>
<dbReference type="Pfam" id="PF04297">
    <property type="entry name" value="UPF0122"/>
    <property type="match status" value="1"/>
</dbReference>
<evidence type="ECO:0000256" key="1">
    <source>
        <dbReference type="ARBA" id="ARBA00008720"/>
    </source>
</evidence>
<dbReference type="InterPro" id="IPR036388">
    <property type="entry name" value="WH-like_DNA-bd_sf"/>
</dbReference>
<dbReference type="InterPro" id="IPR007394">
    <property type="entry name" value="UPF0122"/>
</dbReference>
<evidence type="ECO:0000313" key="5">
    <source>
        <dbReference type="Proteomes" id="UP001477672"/>
    </source>
</evidence>
<keyword evidence="4" id="KW-0238">DNA-binding</keyword>
<evidence type="ECO:0000313" key="4">
    <source>
        <dbReference type="EMBL" id="MEQ2520778.1"/>
    </source>
</evidence>
<dbReference type="Proteomes" id="UP001477672">
    <property type="component" value="Unassembled WGS sequence"/>
</dbReference>
<reference evidence="4 5" key="1">
    <citation type="submission" date="2024-03" db="EMBL/GenBank/DDBJ databases">
        <title>Human intestinal bacterial collection.</title>
        <authorList>
            <person name="Pauvert C."/>
            <person name="Hitch T.C.A."/>
            <person name="Clavel T."/>
        </authorList>
    </citation>
    <scope>NUCLEOTIDE SEQUENCE [LARGE SCALE GENOMIC DNA]</scope>
    <source>
        <strain evidence="4 5">CLA-JM-H11</strain>
    </source>
</reference>
<comment type="caution">
    <text evidence="4">The sequence shown here is derived from an EMBL/GenBank/DDBJ whole genome shotgun (WGS) entry which is preliminary data.</text>
</comment>
<name>A0ABV1GGG8_9FIRM</name>
<dbReference type="SUPFAM" id="SSF88659">
    <property type="entry name" value="Sigma3 and sigma4 domains of RNA polymerase sigma factors"/>
    <property type="match status" value="1"/>
</dbReference>
<dbReference type="InterPro" id="IPR013324">
    <property type="entry name" value="RNA_pol_sigma_r3/r4-like"/>
</dbReference>
<protein>
    <recommendedName>
        <fullName evidence="3">UPF0122 protein WMO24_10105</fullName>
    </recommendedName>
</protein>
<evidence type="ECO:0000256" key="3">
    <source>
        <dbReference type="HAMAP-Rule" id="MF_00245"/>
    </source>
</evidence>
<comment type="function">
    <text evidence="2 3">Might take part in the signal recognition particle (SRP) pathway. This is inferred from the conservation of its genetic proximity to ftsY/ffh. May be a regulatory protein.</text>
</comment>
<dbReference type="NCBIfam" id="NF045758">
    <property type="entry name" value="YlxM"/>
    <property type="match status" value="1"/>
</dbReference>
<dbReference type="PANTHER" id="PTHR40083:SF1">
    <property type="entry name" value="UPF0122 PROTEIN YLXM"/>
    <property type="match status" value="1"/>
</dbReference>
<dbReference type="InterPro" id="IPR054831">
    <property type="entry name" value="UPF0122_fam_protein"/>
</dbReference>
<keyword evidence="5" id="KW-1185">Reference proteome</keyword>
<comment type="similarity">
    <text evidence="1 3">Belongs to the UPF0122 family.</text>
</comment>
<dbReference type="GO" id="GO:0003677">
    <property type="term" value="F:DNA binding"/>
    <property type="evidence" value="ECO:0007669"/>
    <property type="project" value="UniProtKB-KW"/>
</dbReference>
<organism evidence="4 5">
    <name type="scientific">Ruthenibacterium intestinale</name>
    <dbReference type="NCBI Taxonomy" id="3133163"/>
    <lineage>
        <taxon>Bacteria</taxon>
        <taxon>Bacillati</taxon>
        <taxon>Bacillota</taxon>
        <taxon>Clostridia</taxon>
        <taxon>Eubacteriales</taxon>
        <taxon>Oscillospiraceae</taxon>
        <taxon>Ruthenibacterium</taxon>
    </lineage>
</organism>
<dbReference type="PANTHER" id="PTHR40083">
    <property type="entry name" value="UPF0122 PROTEIN CBO2450/CLC_2298"/>
    <property type="match status" value="1"/>
</dbReference>
<dbReference type="RefSeq" id="WP_349216324.1">
    <property type="nucleotide sequence ID" value="NZ_JBBMFA010000096.1"/>
</dbReference>
<sequence length="123" mass="14451">MAKNLEISYLLDFYGDVLTDKQRDVMEQYYNDDFSLSEIAENFGISRQGVRDAIKRGETTMLELEEKIGFAKRYRAMQEGLSRLDHLTREIRFCNANRYDMSEEIQNSCNEMLDIVKSITDNQ</sequence>
<dbReference type="HAMAP" id="MF_00245">
    <property type="entry name" value="UPF0122"/>
    <property type="match status" value="1"/>
</dbReference>
<accession>A0ABV1GGG8</accession>
<evidence type="ECO:0000256" key="2">
    <source>
        <dbReference type="ARBA" id="ARBA00024764"/>
    </source>
</evidence>